<dbReference type="eggNOG" id="COG0226">
    <property type="taxonomic scope" value="Bacteria"/>
</dbReference>
<protein>
    <recommendedName>
        <fullName evidence="4">Phosphate-binding protein</fullName>
    </recommendedName>
</protein>
<dbReference type="NCBIfam" id="TIGR02136">
    <property type="entry name" value="ptsS_2"/>
    <property type="match status" value="1"/>
</dbReference>
<dbReference type="EMBL" id="CP003653">
    <property type="protein sequence ID" value="AFZ34561.1"/>
    <property type="molecule type" value="Genomic_DNA"/>
</dbReference>
<feature type="domain" description="PBP" evidence="5">
    <location>
        <begin position="34"/>
        <end position="286"/>
    </location>
</feature>
<dbReference type="Gene3D" id="3.40.190.10">
    <property type="entry name" value="Periplasmic binding protein-like II"/>
    <property type="match status" value="2"/>
</dbReference>
<evidence type="ECO:0000313" key="6">
    <source>
        <dbReference type="EMBL" id="AFZ34561.1"/>
    </source>
</evidence>
<dbReference type="Pfam" id="PF12849">
    <property type="entry name" value="PBP_like_2"/>
    <property type="match status" value="1"/>
</dbReference>
<dbReference type="GO" id="GO:0006817">
    <property type="term" value="P:phosphate ion transport"/>
    <property type="evidence" value="ECO:0007669"/>
    <property type="project" value="UniProtKB-UniRule"/>
</dbReference>
<dbReference type="InterPro" id="IPR024370">
    <property type="entry name" value="PBP_domain"/>
</dbReference>
<name>K9XR87_STAC7</name>
<dbReference type="PATRIC" id="fig|111780.3.peg.1021"/>
<proteinExistence type="inferred from homology"/>
<evidence type="ECO:0000313" key="7">
    <source>
        <dbReference type="Proteomes" id="UP000010473"/>
    </source>
</evidence>
<reference evidence="7" key="1">
    <citation type="journal article" date="2013" name="Proc. Natl. Acad. Sci. U.S.A.">
        <title>Improving the coverage of the cyanobacterial phylum using diversity-driven genome sequencing.</title>
        <authorList>
            <person name="Shih P.M."/>
            <person name="Wu D."/>
            <person name="Latifi A."/>
            <person name="Axen S.D."/>
            <person name="Fewer D.P."/>
            <person name="Talla E."/>
            <person name="Calteau A."/>
            <person name="Cai F."/>
            <person name="Tandeau de Marsac N."/>
            <person name="Rippka R."/>
            <person name="Herdman M."/>
            <person name="Sivonen K."/>
            <person name="Coursin T."/>
            <person name="Laurent T."/>
            <person name="Goodwin L."/>
            <person name="Nolan M."/>
            <person name="Davenport K.W."/>
            <person name="Han C.S."/>
            <person name="Rubin E.M."/>
            <person name="Eisen J.A."/>
            <person name="Woyke T."/>
            <person name="Gugger M."/>
            <person name="Kerfeld C.A."/>
        </authorList>
    </citation>
    <scope>NUCLEOTIDE SEQUENCE [LARGE SCALE GENOMIC DNA]</scope>
    <source>
        <strain evidence="7">ATCC 29371 / PCC 7437</strain>
    </source>
</reference>
<dbReference type="FunFam" id="3.40.190.10:FF:000156">
    <property type="entry name" value="Phosphate ABC transporter, phosphate-binding protein"/>
    <property type="match status" value="1"/>
</dbReference>
<evidence type="ECO:0000256" key="3">
    <source>
        <dbReference type="ARBA" id="ARBA00022729"/>
    </source>
</evidence>
<dbReference type="OrthoDB" id="9790048at2"/>
<keyword evidence="2 4" id="KW-0813">Transport</keyword>
<keyword evidence="7" id="KW-1185">Reference proteome</keyword>
<keyword evidence="3" id="KW-0732">Signal</keyword>
<evidence type="ECO:0000256" key="1">
    <source>
        <dbReference type="ARBA" id="ARBA00008725"/>
    </source>
</evidence>
<evidence type="ECO:0000259" key="5">
    <source>
        <dbReference type="Pfam" id="PF12849"/>
    </source>
</evidence>
<evidence type="ECO:0000256" key="2">
    <source>
        <dbReference type="ARBA" id="ARBA00022448"/>
    </source>
</evidence>
<sequence length="341" mass="37825">MNILNKIPLKVSQFIAFGVGTALVAVAIPLASQEKQSIKVDGSSTVYPITKKIIEEYQANQKQPVNIESNFSGTGGGFDKFCRGETDINNASRPIQLDEMEACNNSEVRYIELPVAFDALTVVVNPQNNWLESITLEELAKIWSPEAEGKITHWNQVRPDFPDQPLNLYSPGRDSGTFDYFTEAVIGEVGSSRNDLTASEDDDALVQGVSQDPNALGYFGLAYYEQRANEMKAIAVDSGKGAVLPSRETVEQAQYQPLSRPLFIYVNAASAQKNQTLREFIDFYLAQAPELVTQVGYVPLPEEAYHIDKVTFHKGEVGTVFEGKSQFNLTIPELLRKQARF</sequence>
<keyword evidence="4" id="KW-0592">Phosphate transport</keyword>
<comment type="function">
    <text evidence="4">Involved in the system for phosphate transport across the cytoplasmic membrane.</text>
</comment>
<dbReference type="KEGG" id="scs:Sta7437_0980"/>
<dbReference type="HOGENOM" id="CLU_026228_1_0_3"/>
<dbReference type="PANTHER" id="PTHR30570">
    <property type="entry name" value="PERIPLASMIC PHOSPHATE BINDING COMPONENT OF PHOSPHATE ABC TRANSPORTER"/>
    <property type="match status" value="1"/>
</dbReference>
<dbReference type="AlphaFoldDB" id="K9XR87"/>
<dbReference type="PANTHER" id="PTHR30570:SF1">
    <property type="entry name" value="PHOSPHATE-BINDING PROTEIN PSTS"/>
    <property type="match status" value="1"/>
</dbReference>
<dbReference type="GO" id="GO:0042301">
    <property type="term" value="F:phosphate ion binding"/>
    <property type="evidence" value="ECO:0007669"/>
    <property type="project" value="UniProtKB-UniRule"/>
</dbReference>
<gene>
    <name evidence="6" type="ordered locus">Sta7437_0980</name>
</gene>
<dbReference type="Proteomes" id="UP000010473">
    <property type="component" value="Chromosome"/>
</dbReference>
<accession>K9XR87</accession>
<dbReference type="STRING" id="111780.Sta7437_0980"/>
<dbReference type="RefSeq" id="WP_015192234.1">
    <property type="nucleotide sequence ID" value="NC_019748.1"/>
</dbReference>
<evidence type="ECO:0000256" key="4">
    <source>
        <dbReference type="RuleBase" id="RU367119"/>
    </source>
</evidence>
<dbReference type="SUPFAM" id="SSF53850">
    <property type="entry name" value="Periplasmic binding protein-like II"/>
    <property type="match status" value="1"/>
</dbReference>
<dbReference type="InterPro" id="IPR050811">
    <property type="entry name" value="Phosphate_ABC_transporter"/>
</dbReference>
<organism evidence="6 7">
    <name type="scientific">Stanieria cyanosphaera (strain ATCC 29371 / PCC 7437)</name>
    <dbReference type="NCBI Taxonomy" id="111780"/>
    <lineage>
        <taxon>Bacteria</taxon>
        <taxon>Bacillati</taxon>
        <taxon>Cyanobacteriota</taxon>
        <taxon>Cyanophyceae</taxon>
        <taxon>Pleurocapsales</taxon>
        <taxon>Dermocarpellaceae</taxon>
        <taxon>Stanieria</taxon>
    </lineage>
</organism>
<dbReference type="CDD" id="cd13654">
    <property type="entry name" value="PBP2_phosphate_like_2"/>
    <property type="match status" value="1"/>
</dbReference>
<comment type="similarity">
    <text evidence="1 4">Belongs to the PstS family.</text>
</comment>
<dbReference type="InterPro" id="IPR011862">
    <property type="entry name" value="Phos-bd"/>
</dbReference>